<feature type="domain" description="ARMC9 CTLH-like" evidence="6">
    <location>
        <begin position="85"/>
        <end position="255"/>
    </location>
</feature>
<dbReference type="PANTHER" id="PTHR14881">
    <property type="entry name" value="LISH DOMAIN-CONTAINING PROTEIN ARMC9"/>
    <property type="match status" value="1"/>
</dbReference>
<dbReference type="Gene3D" id="1.25.10.10">
    <property type="entry name" value="Leucine-rich Repeat Variant"/>
    <property type="match status" value="1"/>
</dbReference>
<dbReference type="OMA" id="QDHESWK"/>
<dbReference type="Pfam" id="PF23138">
    <property type="entry name" value="CTLH_Armc9"/>
    <property type="match status" value="1"/>
</dbReference>
<dbReference type="InParanoid" id="A0A067QXF3"/>
<dbReference type="GO" id="GO:0060271">
    <property type="term" value="P:cilium assembly"/>
    <property type="evidence" value="ECO:0007669"/>
    <property type="project" value="InterPro"/>
</dbReference>
<evidence type="ECO:0000256" key="2">
    <source>
        <dbReference type="ARBA" id="ARBA00022794"/>
    </source>
</evidence>
<dbReference type="GO" id="GO:0005814">
    <property type="term" value="C:centriole"/>
    <property type="evidence" value="ECO:0007669"/>
    <property type="project" value="TreeGrafter"/>
</dbReference>
<evidence type="ECO:0000256" key="3">
    <source>
        <dbReference type="ARBA" id="ARBA00023273"/>
    </source>
</evidence>
<dbReference type="InterPro" id="IPR056327">
    <property type="entry name" value="ARMC9_CTLH-like_dom"/>
</dbReference>
<keyword evidence="3" id="KW-0966">Cell projection</keyword>
<feature type="region of interest" description="Disordered" evidence="4">
    <location>
        <begin position="149"/>
        <end position="191"/>
    </location>
</feature>
<reference evidence="7 8" key="1">
    <citation type="journal article" date="2014" name="Nat. Commun.">
        <title>Molecular traces of alternative social organization in a termite genome.</title>
        <authorList>
            <person name="Terrapon N."/>
            <person name="Li C."/>
            <person name="Robertson H.M."/>
            <person name="Ji L."/>
            <person name="Meng X."/>
            <person name="Booth W."/>
            <person name="Chen Z."/>
            <person name="Childers C.P."/>
            <person name="Glastad K.M."/>
            <person name="Gokhale K."/>
            <person name="Gowin J."/>
            <person name="Gronenberg W."/>
            <person name="Hermansen R.A."/>
            <person name="Hu H."/>
            <person name="Hunt B.G."/>
            <person name="Huylmans A.K."/>
            <person name="Khalil S.M."/>
            <person name="Mitchell R.D."/>
            <person name="Munoz-Torres M.C."/>
            <person name="Mustard J.A."/>
            <person name="Pan H."/>
            <person name="Reese J.T."/>
            <person name="Scharf M.E."/>
            <person name="Sun F."/>
            <person name="Vogel H."/>
            <person name="Xiao J."/>
            <person name="Yang W."/>
            <person name="Yang Z."/>
            <person name="Yang Z."/>
            <person name="Zhou J."/>
            <person name="Zhu J."/>
            <person name="Brent C.S."/>
            <person name="Elsik C.G."/>
            <person name="Goodisman M.A."/>
            <person name="Liberles D.A."/>
            <person name="Roe R.M."/>
            <person name="Vargo E.L."/>
            <person name="Vilcinskas A."/>
            <person name="Wang J."/>
            <person name="Bornberg-Bauer E."/>
            <person name="Korb J."/>
            <person name="Zhang G."/>
            <person name="Liebig J."/>
        </authorList>
    </citation>
    <scope>NUCLEOTIDE SEQUENCE [LARGE SCALE GENOMIC DNA]</scope>
    <source>
        <tissue evidence="7">Whole organism</tissue>
    </source>
</reference>
<feature type="compositionally biased region" description="Low complexity" evidence="4">
    <location>
        <begin position="830"/>
        <end position="843"/>
    </location>
</feature>
<name>A0A067QXF3_ZOONE</name>
<dbReference type="InterPro" id="IPR011989">
    <property type="entry name" value="ARM-like"/>
</dbReference>
<evidence type="ECO:0000313" key="8">
    <source>
        <dbReference type="Proteomes" id="UP000027135"/>
    </source>
</evidence>
<evidence type="ECO:0000259" key="6">
    <source>
        <dbReference type="Pfam" id="PF23138"/>
    </source>
</evidence>
<feature type="region of interest" description="Disordered" evidence="4">
    <location>
        <begin position="827"/>
        <end position="865"/>
    </location>
</feature>
<evidence type="ECO:0000313" key="7">
    <source>
        <dbReference type="EMBL" id="KDR15093.1"/>
    </source>
</evidence>
<comment type="subcellular location">
    <subcellularLocation>
        <location evidence="1">Cytoplasm</location>
        <location evidence="1">Cytoskeleton</location>
        <location evidence="1">Cilium basal body</location>
    </subcellularLocation>
</comment>
<dbReference type="Pfam" id="PF21050">
    <property type="entry name" value="ARMC9_ARM"/>
    <property type="match status" value="1"/>
</dbReference>
<accession>A0A067QXF3</accession>
<dbReference type="PANTHER" id="PTHR14881:SF4">
    <property type="entry name" value="LISH DOMAIN-CONTAINING PROTEIN ARMC9"/>
    <property type="match status" value="1"/>
</dbReference>
<dbReference type="SUPFAM" id="SSF48371">
    <property type="entry name" value="ARM repeat"/>
    <property type="match status" value="1"/>
</dbReference>
<keyword evidence="2" id="KW-0970">Cilium biogenesis/degradation</keyword>
<dbReference type="InterPro" id="IPR016024">
    <property type="entry name" value="ARM-type_fold"/>
</dbReference>
<feature type="compositionally biased region" description="Basic and acidic residues" evidence="4">
    <location>
        <begin position="768"/>
        <end position="777"/>
    </location>
</feature>
<feature type="domain" description="LisH" evidence="5">
    <location>
        <begin position="540"/>
        <end position="657"/>
    </location>
</feature>
<keyword evidence="8" id="KW-1185">Reference proteome</keyword>
<protein>
    <submittedName>
        <fullName evidence="7">LisH domain-containing protein ARMC9</fullName>
    </submittedName>
</protein>
<dbReference type="AlphaFoldDB" id="A0A067QXF3"/>
<evidence type="ECO:0000256" key="4">
    <source>
        <dbReference type="SAM" id="MobiDB-lite"/>
    </source>
</evidence>
<evidence type="ECO:0000256" key="1">
    <source>
        <dbReference type="ARBA" id="ARBA00004120"/>
    </source>
</evidence>
<organism evidence="7 8">
    <name type="scientific">Zootermopsis nevadensis</name>
    <name type="common">Dampwood termite</name>
    <dbReference type="NCBI Taxonomy" id="136037"/>
    <lineage>
        <taxon>Eukaryota</taxon>
        <taxon>Metazoa</taxon>
        <taxon>Ecdysozoa</taxon>
        <taxon>Arthropoda</taxon>
        <taxon>Hexapoda</taxon>
        <taxon>Insecta</taxon>
        <taxon>Pterygota</taxon>
        <taxon>Neoptera</taxon>
        <taxon>Polyneoptera</taxon>
        <taxon>Dictyoptera</taxon>
        <taxon>Blattodea</taxon>
        <taxon>Blattoidea</taxon>
        <taxon>Termitoidae</taxon>
        <taxon>Termopsidae</taxon>
        <taxon>Zootermopsis</taxon>
    </lineage>
</organism>
<dbReference type="InterPro" id="IPR040369">
    <property type="entry name" value="ARMC9"/>
</dbReference>
<dbReference type="Proteomes" id="UP000027135">
    <property type="component" value="Unassembled WGS sequence"/>
</dbReference>
<feature type="compositionally biased region" description="Polar residues" evidence="4">
    <location>
        <begin position="174"/>
        <end position="183"/>
    </location>
</feature>
<dbReference type="GO" id="GO:0097542">
    <property type="term" value="C:ciliary tip"/>
    <property type="evidence" value="ECO:0007669"/>
    <property type="project" value="TreeGrafter"/>
</dbReference>
<feature type="region of interest" description="Disordered" evidence="4">
    <location>
        <begin position="741"/>
        <end position="777"/>
    </location>
</feature>
<sequence>MEHSFFSMDDELEIDAKTSRSENILHSEIAQYEEAEKCCMQLISEFLHSYELDSTLTNFVTECSAFGYVVPFTTRKERIKKESLLKILEHFSQKDQNNFFDAWEMLVPSSIKEKLEYKKLTFYLHIYFAVLPLRKQIGASLDSNLSIHSDSKCSDSNAEQNEAEDMSAEKSITAADNSEQPEATGQIEETDHSHGMEALRNFLETKGTEFSAETEFLPYYALPFVSDPASHPSFQELFTESWMSQLESSLREFVVDQSWGKVVAPQILKLVLESRCDSTRGSHSRFLEAHNFKKLKQRYQKLQKDHHNLIGIAAELTGALENSVKGQVVDLKATLNNCSNIFPDLFNLSLGTEVQPEAPAEDIVSRSVVQSHEFRVGLTFDLDFNKIKQHLSRGSVKTKLLLFQALRWRVTRSSPEDRGGAVGLYFRHDVLSLHHSNPQPSSLLGGRCESPTQLPLPAYFNPTHALTPHPLQQAAARFINTLASLRCGRDYLCSAGSKVLRVLVSCLQGDKSVKVDSVTTDMILAALQKLSLRHSQRVGMIEVGLVEWLILHLSANANSMKDYTLEYSSALLMNLCLHRRAKERCVPFAETVLKLLMELLGSKVVQAIPYVNGTLYSLLAHPQLNHEAKRLRLCGVLEFYLKNCDGEMRKQLEYILKLHRGDCQPDHTSASDEENADDDTEEVDLLEEELDSDDPVRGLHCDLSGDQLLYRQYRLVFPYHGIVHPSSSSVTQPVRDKLLRPATPRRGSLGPLRAKCPTTRPATSTECGHPESRREELSETCPKTSNLASLELEDDDAVVCDRKNACGSCADCDPNDSKSLCITDSSPKEVAAVSPSQPSAVSQDGDDEYSAAFTSRPKIPRTPTF</sequence>
<dbReference type="eggNOG" id="ENOG502QQ9W">
    <property type="taxonomic scope" value="Eukaryota"/>
</dbReference>
<dbReference type="GO" id="GO:0036064">
    <property type="term" value="C:ciliary basal body"/>
    <property type="evidence" value="ECO:0007669"/>
    <property type="project" value="InterPro"/>
</dbReference>
<feature type="compositionally biased region" description="Polar residues" evidence="4">
    <location>
        <begin position="149"/>
        <end position="160"/>
    </location>
</feature>
<dbReference type="EMBL" id="KK852847">
    <property type="protein sequence ID" value="KDR15093.1"/>
    <property type="molecule type" value="Genomic_DNA"/>
</dbReference>
<dbReference type="GO" id="GO:0005813">
    <property type="term" value="C:centrosome"/>
    <property type="evidence" value="ECO:0007669"/>
    <property type="project" value="UniProtKB-SubCell"/>
</dbReference>
<evidence type="ECO:0000259" key="5">
    <source>
        <dbReference type="Pfam" id="PF21050"/>
    </source>
</evidence>
<proteinExistence type="predicted"/>
<dbReference type="InterPro" id="IPR048959">
    <property type="entry name" value="ARMC9_ARM_dom"/>
</dbReference>
<gene>
    <name evidence="7" type="ORF">L798_11212</name>
</gene>